<gene>
    <name evidence="9 11" type="primary">rplA</name>
    <name evidence="11" type="ORF">HER12_01820</name>
</gene>
<dbReference type="GO" id="GO:0006412">
    <property type="term" value="P:translation"/>
    <property type="evidence" value="ECO:0007669"/>
    <property type="project" value="UniProtKB-UniRule"/>
</dbReference>
<dbReference type="HAMAP" id="MF_01318_B">
    <property type="entry name" value="Ribosomal_uL1_B"/>
    <property type="match status" value="1"/>
</dbReference>
<dbReference type="PANTHER" id="PTHR36427:SF3">
    <property type="entry name" value="LARGE RIBOSOMAL SUBUNIT PROTEIN UL1M"/>
    <property type="match status" value="1"/>
</dbReference>
<reference evidence="11 12" key="1">
    <citation type="submission" date="2020-04" db="EMBL/GenBank/DDBJ databases">
        <title>Complete genome sequence of Spiroplasma platyhelix ATCC 51748, an insect isolate.</title>
        <authorList>
            <person name="Green E.A."/>
            <person name="Klassen J.L."/>
        </authorList>
    </citation>
    <scope>NUCLEOTIDE SEQUENCE [LARGE SCALE GENOMIC DNA]</scope>
    <source>
        <strain evidence="11 12">PALS-1</strain>
    </source>
</reference>
<dbReference type="Pfam" id="PF00687">
    <property type="entry name" value="Ribosomal_L1"/>
    <property type="match status" value="1"/>
</dbReference>
<dbReference type="PROSITE" id="PS01199">
    <property type="entry name" value="RIBOSOMAL_L1"/>
    <property type="match status" value="1"/>
</dbReference>
<dbReference type="EMBL" id="JAAVVK010000001">
    <property type="protein sequence ID" value="NKE38489.1"/>
    <property type="molecule type" value="Genomic_DNA"/>
</dbReference>
<dbReference type="InterPro" id="IPR028364">
    <property type="entry name" value="Ribosomal_uL1/biogenesis"/>
</dbReference>
<dbReference type="RefSeq" id="WP_168104960.1">
    <property type="nucleotide sequence ID" value="NZ_CP051215.1"/>
</dbReference>
<keyword evidence="7 9" id="KW-0687">Ribonucleoprotein</keyword>
<dbReference type="Gene3D" id="3.30.190.20">
    <property type="match status" value="1"/>
</dbReference>
<evidence type="ECO:0000256" key="4">
    <source>
        <dbReference type="ARBA" id="ARBA00022845"/>
    </source>
</evidence>
<dbReference type="SUPFAM" id="SSF56808">
    <property type="entry name" value="Ribosomal protein L1"/>
    <property type="match status" value="1"/>
</dbReference>
<dbReference type="CDD" id="cd00403">
    <property type="entry name" value="Ribosomal_L1"/>
    <property type="match status" value="1"/>
</dbReference>
<keyword evidence="4 9" id="KW-0810">Translation regulation</keyword>
<dbReference type="GO" id="GO:0000049">
    <property type="term" value="F:tRNA binding"/>
    <property type="evidence" value="ECO:0007669"/>
    <property type="project" value="UniProtKB-KW"/>
</dbReference>
<evidence type="ECO:0000256" key="7">
    <source>
        <dbReference type="ARBA" id="ARBA00023274"/>
    </source>
</evidence>
<evidence type="ECO:0000256" key="2">
    <source>
        <dbReference type="ARBA" id="ARBA00022491"/>
    </source>
</evidence>
<comment type="similarity">
    <text evidence="1 9 10">Belongs to the universal ribosomal protein uL1 family.</text>
</comment>
<dbReference type="NCBIfam" id="TIGR01169">
    <property type="entry name" value="rplA_bact"/>
    <property type="match status" value="1"/>
</dbReference>
<dbReference type="InterPro" id="IPR023673">
    <property type="entry name" value="Ribosomal_uL1_CS"/>
</dbReference>
<dbReference type="Gene3D" id="3.40.50.790">
    <property type="match status" value="1"/>
</dbReference>
<sequence length="227" mass="24704">MIKKSKRFQELAKLVDRTTVYSLEQAISLAKQTSTLKFDATVEAVFRLNLDPKKAEQMLRGSIVLPEGTGKTQKVLVLTTTKEKEAIAAGADLVGDKEMITKIQGGFLDFDIIVATPEIMSELGKIGKILGPKGLMPTAKLGTVTTDVAKAINDIRKGKIEYRVDKNGNIHVILGKVSFSENQLKANYQTILNTLRKAKPATVKGAYIKNISISTTMGPGIKVTIED</sequence>
<dbReference type="InterPro" id="IPR005878">
    <property type="entry name" value="Ribosom_uL1_bac-type"/>
</dbReference>
<keyword evidence="9" id="KW-0820">tRNA-binding</keyword>
<dbReference type="GO" id="GO:0015934">
    <property type="term" value="C:large ribosomal subunit"/>
    <property type="evidence" value="ECO:0007669"/>
    <property type="project" value="InterPro"/>
</dbReference>
<protein>
    <recommendedName>
        <fullName evidence="8 9">Large ribosomal subunit protein uL1</fullName>
    </recommendedName>
</protein>
<evidence type="ECO:0000256" key="1">
    <source>
        <dbReference type="ARBA" id="ARBA00010531"/>
    </source>
</evidence>
<keyword evidence="5 9" id="KW-0694">RNA-binding</keyword>
<dbReference type="FunFam" id="3.40.50.790:FF:000001">
    <property type="entry name" value="50S ribosomal protein L1"/>
    <property type="match status" value="1"/>
</dbReference>
<evidence type="ECO:0000256" key="6">
    <source>
        <dbReference type="ARBA" id="ARBA00022980"/>
    </source>
</evidence>
<keyword evidence="3 9" id="KW-0699">rRNA-binding</keyword>
<dbReference type="GO" id="GO:0006417">
    <property type="term" value="P:regulation of translation"/>
    <property type="evidence" value="ECO:0007669"/>
    <property type="project" value="UniProtKB-KW"/>
</dbReference>
<dbReference type="GO" id="GO:0003735">
    <property type="term" value="F:structural constituent of ribosome"/>
    <property type="evidence" value="ECO:0007669"/>
    <property type="project" value="InterPro"/>
</dbReference>
<evidence type="ECO:0000256" key="9">
    <source>
        <dbReference type="HAMAP-Rule" id="MF_01318"/>
    </source>
</evidence>
<comment type="subunit">
    <text evidence="9">Part of the 50S ribosomal subunit.</text>
</comment>
<dbReference type="GO" id="GO:0019843">
    <property type="term" value="F:rRNA binding"/>
    <property type="evidence" value="ECO:0007669"/>
    <property type="project" value="UniProtKB-UniRule"/>
</dbReference>
<dbReference type="InterPro" id="IPR002143">
    <property type="entry name" value="Ribosomal_uL1"/>
</dbReference>
<evidence type="ECO:0000313" key="11">
    <source>
        <dbReference type="EMBL" id="NKE38489.1"/>
    </source>
</evidence>
<evidence type="ECO:0000256" key="10">
    <source>
        <dbReference type="RuleBase" id="RU000659"/>
    </source>
</evidence>
<accession>A0A846U1V3</accession>
<comment type="function">
    <text evidence="9">Protein L1 is also a translational repressor protein, it controls the translation of the L11 operon by binding to its mRNA.</text>
</comment>
<evidence type="ECO:0000256" key="3">
    <source>
        <dbReference type="ARBA" id="ARBA00022730"/>
    </source>
</evidence>
<dbReference type="Proteomes" id="UP000584587">
    <property type="component" value="Unassembled WGS sequence"/>
</dbReference>
<dbReference type="AlphaFoldDB" id="A0A846U1V3"/>
<dbReference type="InterPro" id="IPR023674">
    <property type="entry name" value="Ribosomal_uL1-like"/>
</dbReference>
<dbReference type="PIRSF" id="PIRSF002155">
    <property type="entry name" value="Ribosomal_L1"/>
    <property type="match status" value="1"/>
</dbReference>
<dbReference type="PANTHER" id="PTHR36427">
    <property type="entry name" value="54S RIBOSOMAL PROTEIN L1, MITOCHONDRIAL"/>
    <property type="match status" value="1"/>
</dbReference>
<proteinExistence type="inferred from homology"/>
<keyword evidence="2 9" id="KW-0678">Repressor</keyword>
<organism evidence="11 12">
    <name type="scientific">Spiroplasma platyhelix PALS-1</name>
    <dbReference type="NCBI Taxonomy" id="1276218"/>
    <lineage>
        <taxon>Bacteria</taxon>
        <taxon>Bacillati</taxon>
        <taxon>Mycoplasmatota</taxon>
        <taxon>Mollicutes</taxon>
        <taxon>Entomoplasmatales</taxon>
        <taxon>Spiroplasmataceae</taxon>
        <taxon>Spiroplasma</taxon>
    </lineage>
</organism>
<comment type="function">
    <text evidence="9">Binds directly to 23S rRNA. The L1 stalk is quite mobile in the ribosome, and is involved in E site tRNA release.</text>
</comment>
<keyword evidence="6 9" id="KW-0689">Ribosomal protein</keyword>
<evidence type="ECO:0000313" key="12">
    <source>
        <dbReference type="Proteomes" id="UP000584587"/>
    </source>
</evidence>
<evidence type="ECO:0000256" key="5">
    <source>
        <dbReference type="ARBA" id="ARBA00022884"/>
    </source>
</evidence>
<evidence type="ECO:0000256" key="8">
    <source>
        <dbReference type="ARBA" id="ARBA00035241"/>
    </source>
</evidence>
<comment type="caution">
    <text evidence="11">The sequence shown here is derived from an EMBL/GenBank/DDBJ whole genome shotgun (WGS) entry which is preliminary data.</text>
</comment>
<name>A0A846U1V3_9MOLU</name>
<keyword evidence="12" id="KW-1185">Reference proteome</keyword>
<dbReference type="InterPro" id="IPR016095">
    <property type="entry name" value="Ribosomal_uL1_3-a/b-sand"/>
</dbReference>